<reference evidence="1 2" key="1">
    <citation type="submission" date="2021-01" db="EMBL/GenBank/DDBJ databases">
        <title>Genomic Encyclopedia of Type Strains, Phase IV (KMG-IV): sequencing the most valuable type-strain genomes for metagenomic binning, comparative biology and taxonomic classification.</title>
        <authorList>
            <person name="Goeker M."/>
        </authorList>
    </citation>
    <scope>NUCLEOTIDE SEQUENCE [LARGE SCALE GENOMIC DNA]</scope>
    <source>
        <strain evidence="1 2">DSM 104297</strain>
    </source>
</reference>
<organism evidence="1 2">
    <name type="scientific">Priestia iocasae</name>
    <dbReference type="NCBI Taxonomy" id="2291674"/>
    <lineage>
        <taxon>Bacteria</taxon>
        <taxon>Bacillati</taxon>
        <taxon>Bacillota</taxon>
        <taxon>Bacilli</taxon>
        <taxon>Bacillales</taxon>
        <taxon>Bacillaceae</taxon>
        <taxon>Priestia</taxon>
    </lineage>
</organism>
<name>A0ABS2QWQ5_9BACI</name>
<keyword evidence="2" id="KW-1185">Reference proteome</keyword>
<proteinExistence type="predicted"/>
<dbReference type="Proteomes" id="UP000809829">
    <property type="component" value="Unassembled WGS sequence"/>
</dbReference>
<protein>
    <submittedName>
        <fullName evidence="1">Uncharacterized protein</fullName>
    </submittedName>
</protein>
<evidence type="ECO:0000313" key="2">
    <source>
        <dbReference type="Proteomes" id="UP000809829"/>
    </source>
</evidence>
<evidence type="ECO:0000313" key="1">
    <source>
        <dbReference type="EMBL" id="MBM7703432.1"/>
    </source>
</evidence>
<accession>A0ABS2QWQ5</accession>
<dbReference type="EMBL" id="JAFBFC010000004">
    <property type="protein sequence ID" value="MBM7703432.1"/>
    <property type="molecule type" value="Genomic_DNA"/>
</dbReference>
<dbReference type="RefSeq" id="WP_205187309.1">
    <property type="nucleotide sequence ID" value="NZ_JAFBFC010000004.1"/>
</dbReference>
<sequence length="63" mass="7139">MATIHYKSIKVNTIQNSSGLFYGINVQYQWYHQGRHSEGFGRINGHSNKIVNNTSVAKTGEKK</sequence>
<comment type="caution">
    <text evidence="1">The sequence shown here is derived from an EMBL/GenBank/DDBJ whole genome shotgun (WGS) entry which is preliminary data.</text>
</comment>
<gene>
    <name evidence="1" type="ORF">JOC83_002281</name>
</gene>